<evidence type="ECO:0000256" key="2">
    <source>
        <dbReference type="ARBA" id="ARBA00022908"/>
    </source>
</evidence>
<evidence type="ECO:0000313" key="8">
    <source>
        <dbReference type="Proteomes" id="UP000807542"/>
    </source>
</evidence>
<dbReference type="Gene3D" id="1.10.443.10">
    <property type="entry name" value="Intergrase catalytic core"/>
    <property type="match status" value="1"/>
</dbReference>
<name>A0A9D7FQ83_9GAMM</name>
<comment type="similarity">
    <text evidence="1">Belongs to the 'phage' integrase family.</text>
</comment>
<dbReference type="SUPFAM" id="SSF56349">
    <property type="entry name" value="DNA breaking-rejoining enzymes"/>
    <property type="match status" value="1"/>
</dbReference>
<gene>
    <name evidence="7" type="ORF">I2492_00775</name>
    <name evidence="6" type="ORF">I2493_00775</name>
</gene>
<dbReference type="InterPro" id="IPR002104">
    <property type="entry name" value="Integrase_catalytic"/>
</dbReference>
<dbReference type="InterPro" id="IPR011010">
    <property type="entry name" value="DNA_brk_join_enz"/>
</dbReference>
<feature type="domain" description="Tyr recombinase" evidence="5">
    <location>
        <begin position="285"/>
        <end position="469"/>
    </location>
</feature>
<accession>A0A9D7FQ83</accession>
<dbReference type="Pfam" id="PF00589">
    <property type="entry name" value="Phage_integrase"/>
    <property type="match status" value="1"/>
</dbReference>
<keyword evidence="4" id="KW-0233">DNA recombination</keyword>
<sequence length="474" mass="54162">MRKLTQQDIDDYLQELNVELYNDAKNIPAEARLAKLSGFKPVTPDEGKVYTQVISEFLESSFYDGSESFTENYLTKVLSQYYDIKGMETEIASAGIKYDLSLKKVQDARTAFLNRDHQGYEKILDSLKPPVISVPSVVDSSVSNQAISQPTMNNVPTLAEAWADFVKYKSDWTPRYKKEMEGMFSFIGLLLGVDTPVTQIKKSDIKNMLEVVENLPKRNKNPYKKMSAQECIDCDDIEEDDFIVSKSVAGYLKLCQSLFSTYLTNEKDIYAVSPTHGVKYDVVSKPYGAYSKTEMKKLVTYFISLSDWRKWVFLLLAYTGARRKEIATLTAEAVRLDDDSGRYYLMVEDSKTEAGTRQIPLHKKLVELGFLDFSKPKDKGLLFPEITYNNKVTKVFHDIRETLDISYLNDFNERRIVHSLRHTFITAAQANVSNTVLVQQVVGHEHSNIGQTQRYTHRLTVSELLCVVDGIEWM</sequence>
<dbReference type="PROSITE" id="PS51898">
    <property type="entry name" value="TYR_RECOMBINASE"/>
    <property type="match status" value="1"/>
</dbReference>
<dbReference type="AlphaFoldDB" id="A0A9D7FQ83"/>
<keyword evidence="2" id="KW-0229">DNA integration</keyword>
<evidence type="ECO:0000313" key="9">
    <source>
        <dbReference type="Proteomes" id="UP001296969"/>
    </source>
</evidence>
<dbReference type="Proteomes" id="UP000807542">
    <property type="component" value="Unassembled WGS sequence"/>
</dbReference>
<keyword evidence="3" id="KW-0238">DNA-binding</keyword>
<dbReference type="InterPro" id="IPR050090">
    <property type="entry name" value="Tyrosine_recombinase_XerCD"/>
</dbReference>
<dbReference type="PANTHER" id="PTHR30349">
    <property type="entry name" value="PHAGE INTEGRASE-RELATED"/>
    <property type="match status" value="1"/>
</dbReference>
<evidence type="ECO:0000256" key="4">
    <source>
        <dbReference type="ARBA" id="ARBA00023172"/>
    </source>
</evidence>
<dbReference type="RefSeq" id="WP_228396894.1">
    <property type="nucleotide sequence ID" value="NZ_JADRCP010000001.1"/>
</dbReference>
<evidence type="ECO:0000313" key="7">
    <source>
        <dbReference type="EMBL" id="MBK5174857.1"/>
    </source>
</evidence>
<evidence type="ECO:0000256" key="1">
    <source>
        <dbReference type="ARBA" id="ARBA00008857"/>
    </source>
</evidence>
<protein>
    <submittedName>
        <fullName evidence="7">DUF3258 domain-containing protein</fullName>
    </submittedName>
</protein>
<dbReference type="EMBL" id="JADRCQ010000001">
    <property type="protein sequence ID" value="MBK5071548.1"/>
    <property type="molecule type" value="Genomic_DNA"/>
</dbReference>
<evidence type="ECO:0000313" key="6">
    <source>
        <dbReference type="EMBL" id="MBK5071548.1"/>
    </source>
</evidence>
<evidence type="ECO:0000259" key="5">
    <source>
        <dbReference type="PROSITE" id="PS51898"/>
    </source>
</evidence>
<reference evidence="7 9" key="1">
    <citation type="submission" date="2020-11" db="EMBL/GenBank/DDBJ databases">
        <title>Insectihabitans protaetiae gen. nov. sp. nov. and Insectihabitans allomyrinae sp. nov., isolated from larvae of Protaetia brevitarsis seulensis and Allomyrina dichotoma, respectively.</title>
        <authorList>
            <person name="Lee S.D."/>
            <person name="Byeon Y.-S."/>
            <person name="Kim S.-M."/>
            <person name="Yang H.L."/>
            <person name="Kim I.S."/>
        </authorList>
    </citation>
    <scope>NUCLEOTIDE SEQUENCE</scope>
    <source>
        <strain evidence="7">CWB-B4</strain>
        <strain evidence="6 9">CWB-B43</strain>
    </source>
</reference>
<dbReference type="PANTHER" id="PTHR30349:SF41">
    <property type="entry name" value="INTEGRASE_RECOMBINASE PROTEIN MJ0367-RELATED"/>
    <property type="match status" value="1"/>
</dbReference>
<dbReference type="EMBL" id="JADRCP010000001">
    <property type="protein sequence ID" value="MBK5174857.1"/>
    <property type="molecule type" value="Genomic_DNA"/>
</dbReference>
<dbReference type="InterPro" id="IPR013762">
    <property type="entry name" value="Integrase-like_cat_sf"/>
</dbReference>
<organism evidence="7 8">
    <name type="scientific">Limnobaculum xujianqingii</name>
    <dbReference type="NCBI Taxonomy" id="2738837"/>
    <lineage>
        <taxon>Bacteria</taxon>
        <taxon>Pseudomonadati</taxon>
        <taxon>Pseudomonadota</taxon>
        <taxon>Gammaproteobacteria</taxon>
        <taxon>Enterobacterales</taxon>
        <taxon>Budviciaceae</taxon>
        <taxon>Limnobaculum</taxon>
    </lineage>
</organism>
<evidence type="ECO:0000256" key="3">
    <source>
        <dbReference type="ARBA" id="ARBA00023125"/>
    </source>
</evidence>
<dbReference type="GO" id="GO:0003677">
    <property type="term" value="F:DNA binding"/>
    <property type="evidence" value="ECO:0007669"/>
    <property type="project" value="UniProtKB-KW"/>
</dbReference>
<dbReference type="GO" id="GO:0006310">
    <property type="term" value="P:DNA recombination"/>
    <property type="evidence" value="ECO:0007669"/>
    <property type="project" value="UniProtKB-KW"/>
</dbReference>
<dbReference type="GO" id="GO:0015074">
    <property type="term" value="P:DNA integration"/>
    <property type="evidence" value="ECO:0007669"/>
    <property type="project" value="UniProtKB-KW"/>
</dbReference>
<comment type="caution">
    <text evidence="7">The sequence shown here is derived from an EMBL/GenBank/DDBJ whole genome shotgun (WGS) entry which is preliminary data.</text>
</comment>
<proteinExistence type="inferred from homology"/>
<dbReference type="Proteomes" id="UP001296969">
    <property type="component" value="Unassembled WGS sequence"/>
</dbReference>
<keyword evidence="9" id="KW-1185">Reference proteome</keyword>